<dbReference type="SUPFAM" id="SSF46785">
    <property type="entry name" value="Winged helix' DNA-binding domain"/>
    <property type="match status" value="1"/>
</dbReference>
<dbReference type="GO" id="GO:0003677">
    <property type="term" value="F:DNA binding"/>
    <property type="evidence" value="ECO:0007669"/>
    <property type="project" value="UniProtKB-KW"/>
</dbReference>
<name>A0A560CIT6_AZOBR</name>
<dbReference type="PRINTS" id="PR00039">
    <property type="entry name" value="HTHLYSR"/>
</dbReference>
<gene>
    <name evidence="6" type="ORF">FBZ83_10455</name>
</gene>
<evidence type="ECO:0000313" key="7">
    <source>
        <dbReference type="Proteomes" id="UP000318529"/>
    </source>
</evidence>
<accession>A0A560CIT6</accession>
<keyword evidence="3" id="KW-0238">DNA-binding</keyword>
<evidence type="ECO:0000313" key="6">
    <source>
        <dbReference type="EMBL" id="TWA84790.1"/>
    </source>
</evidence>
<comment type="caution">
    <text evidence="6">The sequence shown here is derived from an EMBL/GenBank/DDBJ whole genome shotgun (WGS) entry which is preliminary data.</text>
</comment>
<evidence type="ECO:0000259" key="5">
    <source>
        <dbReference type="PROSITE" id="PS50931"/>
    </source>
</evidence>
<sequence length="345" mass="38440">MIGMNWIHNVAPLGHHRARRPTEPATPMRHRDFDLDSLEVFVTVAELGNMTRAAGQLGLTQSAVSHVVRQLETAFATQLFDRSIRPMALTASGHRLWHWSKRILGDARQLPAVIGGKDTLFVPELRLGCIDTLAAPFMPRLLQQLRDSVPSFSIAAGLSRQLREQFMARRLDVIFTNESFDDLDQVDSFRLLSEPFVLLVPRSAPDVADEAGLRALSQALPLIRNTVDSSLGRMVDQHLRRLGMEIPRSFAFDAVDTMMAMVAEEMGWSLLPPTALVKSRQHLGRLKVLPFPAASFRRSVFVVARKGELGALPARIHKAGRGILTQGYFTDVLASSPWLKPMISR</sequence>
<protein>
    <submittedName>
        <fullName evidence="6">LysR family transcriptional regulator</fullName>
    </submittedName>
</protein>
<dbReference type="GO" id="GO:0003700">
    <property type="term" value="F:DNA-binding transcription factor activity"/>
    <property type="evidence" value="ECO:0007669"/>
    <property type="project" value="InterPro"/>
</dbReference>
<evidence type="ECO:0000256" key="4">
    <source>
        <dbReference type="ARBA" id="ARBA00023163"/>
    </source>
</evidence>
<dbReference type="Gene3D" id="3.40.190.10">
    <property type="entry name" value="Periplasmic binding protein-like II"/>
    <property type="match status" value="2"/>
</dbReference>
<evidence type="ECO:0000256" key="2">
    <source>
        <dbReference type="ARBA" id="ARBA00023015"/>
    </source>
</evidence>
<dbReference type="Gene3D" id="1.10.10.10">
    <property type="entry name" value="Winged helix-like DNA-binding domain superfamily/Winged helix DNA-binding domain"/>
    <property type="match status" value="1"/>
</dbReference>
<dbReference type="Pfam" id="PF03466">
    <property type="entry name" value="LysR_substrate"/>
    <property type="match status" value="1"/>
</dbReference>
<organism evidence="6 7">
    <name type="scientific">Azospirillum brasilense</name>
    <dbReference type="NCBI Taxonomy" id="192"/>
    <lineage>
        <taxon>Bacteria</taxon>
        <taxon>Pseudomonadati</taxon>
        <taxon>Pseudomonadota</taxon>
        <taxon>Alphaproteobacteria</taxon>
        <taxon>Rhodospirillales</taxon>
        <taxon>Azospirillaceae</taxon>
        <taxon>Azospirillum</taxon>
    </lineage>
</organism>
<dbReference type="InterPro" id="IPR005119">
    <property type="entry name" value="LysR_subst-bd"/>
</dbReference>
<dbReference type="Proteomes" id="UP000318529">
    <property type="component" value="Unassembled WGS sequence"/>
</dbReference>
<dbReference type="Pfam" id="PF00126">
    <property type="entry name" value="HTH_1"/>
    <property type="match status" value="1"/>
</dbReference>
<evidence type="ECO:0000256" key="3">
    <source>
        <dbReference type="ARBA" id="ARBA00023125"/>
    </source>
</evidence>
<dbReference type="PANTHER" id="PTHR30419">
    <property type="entry name" value="HTH-TYPE TRANSCRIPTIONAL REGULATOR YBHD"/>
    <property type="match status" value="1"/>
</dbReference>
<dbReference type="InterPro" id="IPR000847">
    <property type="entry name" value="LysR_HTH_N"/>
</dbReference>
<dbReference type="InterPro" id="IPR036390">
    <property type="entry name" value="WH_DNA-bd_sf"/>
</dbReference>
<evidence type="ECO:0000256" key="1">
    <source>
        <dbReference type="ARBA" id="ARBA00009437"/>
    </source>
</evidence>
<keyword evidence="4" id="KW-0804">Transcription</keyword>
<comment type="similarity">
    <text evidence="1">Belongs to the LysR transcriptional regulatory family.</text>
</comment>
<dbReference type="SUPFAM" id="SSF53850">
    <property type="entry name" value="Periplasmic binding protein-like II"/>
    <property type="match status" value="1"/>
</dbReference>
<dbReference type="InterPro" id="IPR050950">
    <property type="entry name" value="HTH-type_LysR_regulators"/>
</dbReference>
<dbReference type="AlphaFoldDB" id="A0A560CIT6"/>
<dbReference type="GO" id="GO:0005829">
    <property type="term" value="C:cytosol"/>
    <property type="evidence" value="ECO:0007669"/>
    <property type="project" value="TreeGrafter"/>
</dbReference>
<dbReference type="EMBL" id="VITH01000004">
    <property type="protein sequence ID" value="TWA84790.1"/>
    <property type="molecule type" value="Genomic_DNA"/>
</dbReference>
<dbReference type="CDD" id="cd05466">
    <property type="entry name" value="PBP2_LTTR_substrate"/>
    <property type="match status" value="1"/>
</dbReference>
<reference evidence="6 7" key="1">
    <citation type="submission" date="2019-06" db="EMBL/GenBank/DDBJ databases">
        <title>Genomic Encyclopedia of Type Strains, Phase IV (KMG-V): Genome sequencing to study the core and pangenomes of soil and plant-associated prokaryotes.</title>
        <authorList>
            <person name="Whitman W."/>
        </authorList>
    </citation>
    <scope>NUCLEOTIDE SEQUENCE [LARGE SCALE GENOMIC DNA]</scope>
    <source>
        <strain evidence="6 7">BR 11650</strain>
    </source>
</reference>
<dbReference type="PROSITE" id="PS50931">
    <property type="entry name" value="HTH_LYSR"/>
    <property type="match status" value="1"/>
</dbReference>
<feature type="domain" description="HTH lysR-type" evidence="5">
    <location>
        <begin position="33"/>
        <end position="90"/>
    </location>
</feature>
<keyword evidence="2" id="KW-0805">Transcription regulation</keyword>
<proteinExistence type="inferred from homology"/>
<dbReference type="InterPro" id="IPR036388">
    <property type="entry name" value="WH-like_DNA-bd_sf"/>
</dbReference>
<dbReference type="FunFam" id="1.10.10.10:FF:000001">
    <property type="entry name" value="LysR family transcriptional regulator"/>
    <property type="match status" value="1"/>
</dbReference>